<gene>
    <name evidence="10 13" type="primary">hisH</name>
    <name evidence="13" type="ORF">BCAMP_10430</name>
</gene>
<dbReference type="STRING" id="1265861.BCAMP_10430"/>
<dbReference type="GO" id="GO:0000107">
    <property type="term" value="F:imidazoleglycerol-phosphate synthase activity"/>
    <property type="evidence" value="ECO:0007669"/>
    <property type="project" value="UniProtKB-UniRule"/>
</dbReference>
<evidence type="ECO:0000313" key="13">
    <source>
        <dbReference type="EMBL" id="EUJ37004.1"/>
    </source>
</evidence>
<evidence type="ECO:0000256" key="7">
    <source>
        <dbReference type="ARBA" id="ARBA00023239"/>
    </source>
</evidence>
<comment type="function">
    <text evidence="10">IGPS catalyzes the conversion of PRFAR and glutamine to IGP, AICAR and glutamate. The HisH subunit catalyzes the hydrolysis of glutamine to glutamate and ammonia as part of the synthesis of IGP and AICAR. The resulting ammonia molecule is channeled to the active site of HisF.</text>
</comment>
<dbReference type="GO" id="GO:0016829">
    <property type="term" value="F:lyase activity"/>
    <property type="evidence" value="ECO:0007669"/>
    <property type="project" value="UniProtKB-KW"/>
</dbReference>
<dbReference type="SUPFAM" id="SSF52317">
    <property type="entry name" value="Class I glutamine amidotransferase-like"/>
    <property type="match status" value="1"/>
</dbReference>
<dbReference type="PROSITE" id="PS51273">
    <property type="entry name" value="GATASE_TYPE_1"/>
    <property type="match status" value="1"/>
</dbReference>
<evidence type="ECO:0000256" key="5">
    <source>
        <dbReference type="ARBA" id="ARBA00022962"/>
    </source>
</evidence>
<dbReference type="GO" id="GO:0005737">
    <property type="term" value="C:cytoplasm"/>
    <property type="evidence" value="ECO:0007669"/>
    <property type="project" value="UniProtKB-SubCell"/>
</dbReference>
<evidence type="ECO:0000256" key="4">
    <source>
        <dbReference type="ARBA" id="ARBA00022801"/>
    </source>
</evidence>
<dbReference type="HAMAP" id="MF_00278">
    <property type="entry name" value="HisH"/>
    <property type="match status" value="1"/>
</dbReference>
<dbReference type="PATRIC" id="fig|1265861.3.peg.2048"/>
<comment type="catalytic activity">
    <reaction evidence="8 10">
        <text>5-[(5-phospho-1-deoxy-D-ribulos-1-ylimino)methylamino]-1-(5-phospho-beta-D-ribosyl)imidazole-4-carboxamide + L-glutamine = D-erythro-1-(imidazol-4-yl)glycerol 3-phosphate + 5-amino-1-(5-phospho-beta-D-ribosyl)imidazole-4-carboxamide + L-glutamate + H(+)</text>
        <dbReference type="Rhea" id="RHEA:24793"/>
        <dbReference type="ChEBI" id="CHEBI:15378"/>
        <dbReference type="ChEBI" id="CHEBI:29985"/>
        <dbReference type="ChEBI" id="CHEBI:58278"/>
        <dbReference type="ChEBI" id="CHEBI:58359"/>
        <dbReference type="ChEBI" id="CHEBI:58475"/>
        <dbReference type="ChEBI" id="CHEBI:58525"/>
        <dbReference type="EC" id="4.3.2.10"/>
    </reaction>
</comment>
<reference evidence="13 14" key="1">
    <citation type="submission" date="2012-12" db="EMBL/GenBank/DDBJ databases">
        <title>Novel taxa of Listeriaceae from agricultural environments in the United States.</title>
        <authorList>
            <person name="den Bakker H.C."/>
            <person name="Allred A."/>
            <person name="Warchocki S."/>
            <person name="Wright E.M."/>
            <person name="Burrell A."/>
            <person name="Nightingale K.K."/>
            <person name="Kephart D."/>
            <person name="Wiedmann M."/>
        </authorList>
    </citation>
    <scope>NUCLEOTIDE SEQUENCE [LARGE SCALE GENOMIC DNA]</scope>
    <source>
        <strain evidence="13 14">FSL F6-1037</strain>
    </source>
</reference>
<dbReference type="Gene3D" id="3.40.50.880">
    <property type="match status" value="1"/>
</dbReference>
<accession>W7CCD5</accession>
<evidence type="ECO:0000313" key="14">
    <source>
        <dbReference type="Proteomes" id="UP000019243"/>
    </source>
</evidence>
<sequence length="208" mass="22481">MIAVIDYDTGNTKSVGKALAHIGLEHVITADHAVIRSCDGLILPGVGAFARAMANIEERGLAVLVKELVSEGKPLLGICVGMQLLFDSSSEYGETSGLGLIPGAVVRLPPSNLKVPHIGWNQLHVKPATVFAPLDGENVYYVHSYYAKTDERYVVAKTDYGVQVPGIVQKQHVYGTQFHPEKSGDVGFKVLQYFKEVVVKCSSSQQSI</sequence>
<keyword evidence="14" id="KW-1185">Reference proteome</keyword>
<dbReference type="EC" id="3.5.1.2" evidence="10"/>
<evidence type="ECO:0000256" key="1">
    <source>
        <dbReference type="ARBA" id="ARBA00005091"/>
    </source>
</evidence>
<comment type="subunit">
    <text evidence="2 10">Heterodimer of HisH and HisF.</text>
</comment>
<dbReference type="PIRSF" id="PIRSF000495">
    <property type="entry name" value="Amidotransf_hisH"/>
    <property type="match status" value="1"/>
</dbReference>
<evidence type="ECO:0000256" key="10">
    <source>
        <dbReference type="HAMAP-Rule" id="MF_00278"/>
    </source>
</evidence>
<keyword evidence="10" id="KW-0963">Cytoplasm</keyword>
<dbReference type="InterPro" id="IPR017926">
    <property type="entry name" value="GATASE"/>
</dbReference>
<evidence type="ECO:0000256" key="9">
    <source>
        <dbReference type="ARBA" id="ARBA00049534"/>
    </source>
</evidence>
<dbReference type="InterPro" id="IPR010139">
    <property type="entry name" value="Imidazole-glycPsynth_HisH"/>
</dbReference>
<organism evidence="13 14">
    <name type="scientific">Brochothrix campestris FSL F6-1037</name>
    <dbReference type="NCBI Taxonomy" id="1265861"/>
    <lineage>
        <taxon>Bacteria</taxon>
        <taxon>Bacillati</taxon>
        <taxon>Bacillota</taxon>
        <taxon>Bacilli</taxon>
        <taxon>Bacillales</taxon>
        <taxon>Listeriaceae</taxon>
        <taxon>Brochothrix</taxon>
    </lineage>
</organism>
<keyword evidence="5 10" id="KW-0315">Glutamine amidotransferase</keyword>
<comment type="catalytic activity">
    <reaction evidence="9 10">
        <text>L-glutamine + H2O = L-glutamate + NH4(+)</text>
        <dbReference type="Rhea" id="RHEA:15889"/>
        <dbReference type="ChEBI" id="CHEBI:15377"/>
        <dbReference type="ChEBI" id="CHEBI:28938"/>
        <dbReference type="ChEBI" id="CHEBI:29985"/>
        <dbReference type="ChEBI" id="CHEBI:58359"/>
        <dbReference type="EC" id="3.5.1.2"/>
    </reaction>
</comment>
<evidence type="ECO:0000256" key="8">
    <source>
        <dbReference type="ARBA" id="ARBA00047838"/>
    </source>
</evidence>
<dbReference type="Pfam" id="PF00117">
    <property type="entry name" value="GATase"/>
    <property type="match status" value="1"/>
</dbReference>
<keyword evidence="4 10" id="KW-0378">Hydrolase</keyword>
<feature type="active site" evidence="10 11">
    <location>
        <position position="181"/>
    </location>
</feature>
<keyword evidence="3 10" id="KW-0028">Amino-acid biosynthesis</keyword>
<comment type="pathway">
    <text evidence="1 10">Amino-acid biosynthesis; L-histidine biosynthesis; L-histidine from 5-phospho-alpha-D-ribose 1-diphosphate: step 5/9.</text>
</comment>
<dbReference type="GO" id="GO:0000105">
    <property type="term" value="P:L-histidine biosynthetic process"/>
    <property type="evidence" value="ECO:0007669"/>
    <property type="project" value="UniProtKB-UniRule"/>
</dbReference>
<evidence type="ECO:0000256" key="11">
    <source>
        <dbReference type="PIRSR" id="PIRSR000495-1"/>
    </source>
</evidence>
<evidence type="ECO:0000256" key="6">
    <source>
        <dbReference type="ARBA" id="ARBA00023102"/>
    </source>
</evidence>
<evidence type="ECO:0000259" key="12">
    <source>
        <dbReference type="Pfam" id="PF00117"/>
    </source>
</evidence>
<evidence type="ECO:0000256" key="3">
    <source>
        <dbReference type="ARBA" id="ARBA00022605"/>
    </source>
</evidence>
<protein>
    <recommendedName>
        <fullName evidence="10">Imidazole glycerol phosphate synthase subunit HisH</fullName>
        <ecNumber evidence="10">4.3.2.10</ecNumber>
    </recommendedName>
    <alternativeName>
        <fullName evidence="10">IGP synthase glutaminase subunit</fullName>
        <ecNumber evidence="10">3.5.1.2</ecNumber>
    </alternativeName>
    <alternativeName>
        <fullName evidence="10">IGP synthase subunit HisH</fullName>
    </alternativeName>
    <alternativeName>
        <fullName evidence="10">ImGP synthase subunit HisH</fullName>
        <shortName evidence="10">IGPS subunit HisH</shortName>
    </alternativeName>
</protein>
<dbReference type="OrthoDB" id="9807137at2"/>
<feature type="active site" description="Nucleophile" evidence="10 11">
    <location>
        <position position="79"/>
    </location>
</feature>
<evidence type="ECO:0000256" key="2">
    <source>
        <dbReference type="ARBA" id="ARBA00011152"/>
    </source>
</evidence>
<dbReference type="EMBL" id="AODH01000044">
    <property type="protein sequence ID" value="EUJ37004.1"/>
    <property type="molecule type" value="Genomic_DNA"/>
</dbReference>
<dbReference type="InterPro" id="IPR029062">
    <property type="entry name" value="Class_I_gatase-like"/>
</dbReference>
<feature type="active site" evidence="10 11">
    <location>
        <position position="179"/>
    </location>
</feature>
<dbReference type="UniPathway" id="UPA00031">
    <property type="reaction ID" value="UER00010"/>
</dbReference>
<keyword evidence="7 10" id="KW-0456">Lyase</keyword>
<dbReference type="CDD" id="cd01748">
    <property type="entry name" value="GATase1_IGP_Synthase"/>
    <property type="match status" value="1"/>
</dbReference>
<name>W7CCD5_9LIST</name>
<dbReference type="AlphaFoldDB" id="W7CCD5"/>
<comment type="subcellular location">
    <subcellularLocation>
        <location evidence="10">Cytoplasm</location>
    </subcellularLocation>
</comment>
<proteinExistence type="inferred from homology"/>
<keyword evidence="6 10" id="KW-0368">Histidine biosynthesis</keyword>
<dbReference type="PANTHER" id="PTHR42701:SF1">
    <property type="entry name" value="IMIDAZOLE GLYCEROL PHOSPHATE SYNTHASE SUBUNIT HISH"/>
    <property type="match status" value="1"/>
</dbReference>
<dbReference type="GO" id="GO:0004359">
    <property type="term" value="F:glutaminase activity"/>
    <property type="evidence" value="ECO:0007669"/>
    <property type="project" value="UniProtKB-EC"/>
</dbReference>
<keyword evidence="13" id="KW-0808">Transferase</keyword>
<dbReference type="PANTHER" id="PTHR42701">
    <property type="entry name" value="IMIDAZOLE GLYCEROL PHOSPHATE SYNTHASE SUBUNIT HISH"/>
    <property type="match status" value="1"/>
</dbReference>
<dbReference type="NCBIfam" id="TIGR01855">
    <property type="entry name" value="IMP_synth_hisH"/>
    <property type="match status" value="1"/>
</dbReference>
<feature type="domain" description="Glutamine amidotransferase" evidence="12">
    <location>
        <begin position="4"/>
        <end position="184"/>
    </location>
</feature>
<dbReference type="EC" id="4.3.2.10" evidence="10"/>
<keyword evidence="13" id="KW-0328">Glycosyltransferase</keyword>
<dbReference type="PROSITE" id="PS51274">
    <property type="entry name" value="GATASE_COBBQ"/>
    <property type="match status" value="1"/>
</dbReference>
<dbReference type="Proteomes" id="UP000019243">
    <property type="component" value="Unassembled WGS sequence"/>
</dbReference>
<comment type="caution">
    <text evidence="13">The sequence shown here is derived from an EMBL/GenBank/DDBJ whole genome shotgun (WGS) entry which is preliminary data.</text>
</comment>
<dbReference type="RefSeq" id="WP_035315267.1">
    <property type="nucleotide sequence ID" value="NZ_AODH01000044.1"/>
</dbReference>